<dbReference type="CDD" id="cd04725">
    <property type="entry name" value="OMP_decarboxylase_like"/>
    <property type="match status" value="1"/>
</dbReference>
<dbReference type="InterPro" id="IPR014732">
    <property type="entry name" value="OMPdecase"/>
</dbReference>
<dbReference type="EC" id="4.1.1.23" evidence="9"/>
<evidence type="ECO:0000259" key="13">
    <source>
        <dbReference type="SMART" id="SM00934"/>
    </source>
</evidence>
<dbReference type="InterPro" id="IPR013785">
    <property type="entry name" value="Aldolase_TIM"/>
</dbReference>
<dbReference type="FunFam" id="3.20.20.70:FF:000015">
    <property type="entry name" value="Orotidine 5'-phosphate decarboxylase"/>
    <property type="match status" value="1"/>
</dbReference>
<feature type="binding site" evidence="9 11">
    <location>
        <position position="44"/>
    </location>
    <ligand>
        <name>substrate</name>
    </ligand>
</feature>
<feature type="active site" description="For OMPdecase activity" evidence="10">
    <location>
        <position position="76"/>
    </location>
</feature>
<feature type="active site" description="Proton donor" evidence="9">
    <location>
        <position position="73"/>
    </location>
</feature>
<comment type="catalytic activity">
    <reaction evidence="7 9 12">
        <text>orotidine 5'-phosphate + H(+) = UMP + CO2</text>
        <dbReference type="Rhea" id="RHEA:11596"/>
        <dbReference type="ChEBI" id="CHEBI:15378"/>
        <dbReference type="ChEBI" id="CHEBI:16526"/>
        <dbReference type="ChEBI" id="CHEBI:57538"/>
        <dbReference type="ChEBI" id="CHEBI:57865"/>
        <dbReference type="EC" id="4.1.1.23"/>
    </reaction>
</comment>
<dbReference type="PROSITE" id="PS00156">
    <property type="entry name" value="OMPDECASE"/>
    <property type="match status" value="1"/>
</dbReference>
<reference evidence="14 15" key="1">
    <citation type="submission" date="2020-08" db="EMBL/GenBank/DDBJ databases">
        <title>Genomic Encyclopedia of Type Strains, Phase III (KMG-III): the genomes of soil and plant-associated and newly described type strains.</title>
        <authorList>
            <person name="Whitman W."/>
        </authorList>
    </citation>
    <scope>NUCLEOTIDE SEQUENCE [LARGE SCALE GENOMIC DNA]</scope>
    <source>
        <strain evidence="14 15">CECT 8571</strain>
    </source>
</reference>
<evidence type="ECO:0000256" key="10">
    <source>
        <dbReference type="PIRSR" id="PIRSR614732-1"/>
    </source>
</evidence>
<evidence type="ECO:0000256" key="5">
    <source>
        <dbReference type="ARBA" id="ARBA00022975"/>
    </source>
</evidence>
<evidence type="ECO:0000256" key="3">
    <source>
        <dbReference type="ARBA" id="ARBA00011738"/>
    </source>
</evidence>
<dbReference type="AlphaFoldDB" id="A0A839USL6"/>
<comment type="function">
    <text evidence="1 9">Catalyzes the decarboxylation of orotidine 5'-monophosphate (OMP) to uridine 5'-monophosphate (UMP).</text>
</comment>
<accession>A0A839USL6</accession>
<dbReference type="PANTHER" id="PTHR32119:SF2">
    <property type="entry name" value="OROTIDINE 5'-PHOSPHATE DECARBOXYLASE"/>
    <property type="match status" value="1"/>
</dbReference>
<evidence type="ECO:0000256" key="4">
    <source>
        <dbReference type="ARBA" id="ARBA00022793"/>
    </source>
</evidence>
<evidence type="ECO:0000313" key="15">
    <source>
        <dbReference type="Proteomes" id="UP000559987"/>
    </source>
</evidence>
<feature type="binding site" evidence="9">
    <location>
        <begin position="71"/>
        <end position="80"/>
    </location>
    <ligand>
        <name>substrate</name>
    </ligand>
</feature>
<proteinExistence type="inferred from homology"/>
<evidence type="ECO:0000313" key="14">
    <source>
        <dbReference type="EMBL" id="MBB3168377.1"/>
    </source>
</evidence>
<dbReference type="NCBIfam" id="TIGR01740">
    <property type="entry name" value="pyrF"/>
    <property type="match status" value="1"/>
</dbReference>
<dbReference type="GO" id="GO:0006207">
    <property type="term" value="P:'de novo' pyrimidine nucleobase biosynthetic process"/>
    <property type="evidence" value="ECO:0007669"/>
    <property type="project" value="InterPro"/>
</dbReference>
<evidence type="ECO:0000256" key="8">
    <source>
        <dbReference type="ARBA" id="ARBA00061012"/>
    </source>
</evidence>
<sequence>MLPPTNHNDSPSNDSPIIVALDYPTALQALAMADQLDPALCRVKVGKELFTAEGPALVKSLIKRGFDVFLDLKFHDIPNTVAKAVAVAAEMGVWMVNVHASGGSRMMQAARDALTPFGDKAPLLIAVTVLTSSAESELAEIGLEGGVEQQVLKLAKLAKGAGLDGVVCSAREASILRQEIGEDFTLVTPGIRPEGSAKNDQVRTLTPVEALTNGVNYMVIGRPVTQSADPSLALRSIIETL</sequence>
<dbReference type="RefSeq" id="WP_183909861.1">
    <property type="nucleotide sequence ID" value="NZ_JACHXZ010000002.1"/>
</dbReference>
<dbReference type="PANTHER" id="PTHR32119">
    <property type="entry name" value="OROTIDINE 5'-PHOSPHATE DECARBOXYLASE"/>
    <property type="match status" value="1"/>
</dbReference>
<keyword evidence="6 9" id="KW-0456">Lyase</keyword>
<evidence type="ECO:0000256" key="12">
    <source>
        <dbReference type="RuleBase" id="RU000512"/>
    </source>
</evidence>
<feature type="active site" description="For OMPdecase activity" evidence="10">
    <location>
        <position position="73"/>
    </location>
</feature>
<feature type="binding site" evidence="9 11">
    <location>
        <position position="192"/>
    </location>
    <ligand>
        <name>substrate</name>
    </ligand>
</feature>
<evidence type="ECO:0000256" key="1">
    <source>
        <dbReference type="ARBA" id="ARBA00002356"/>
    </source>
</evidence>
<dbReference type="GO" id="GO:0044205">
    <property type="term" value="P:'de novo' UMP biosynthetic process"/>
    <property type="evidence" value="ECO:0007669"/>
    <property type="project" value="UniProtKB-UniRule"/>
</dbReference>
<evidence type="ECO:0000256" key="9">
    <source>
        <dbReference type="HAMAP-Rule" id="MF_01200"/>
    </source>
</evidence>
<dbReference type="SUPFAM" id="SSF51366">
    <property type="entry name" value="Ribulose-phoshate binding barrel"/>
    <property type="match status" value="1"/>
</dbReference>
<name>A0A839USL6_9GAMM</name>
<organism evidence="14 15">
    <name type="scientific">Simiduia aestuariiviva</name>
    <dbReference type="NCBI Taxonomy" id="1510459"/>
    <lineage>
        <taxon>Bacteria</taxon>
        <taxon>Pseudomonadati</taxon>
        <taxon>Pseudomonadota</taxon>
        <taxon>Gammaproteobacteria</taxon>
        <taxon>Cellvibrionales</taxon>
        <taxon>Cellvibrionaceae</taxon>
        <taxon>Simiduia</taxon>
    </lineage>
</organism>
<comment type="subunit">
    <text evidence="3 9">Homodimer.</text>
</comment>
<dbReference type="InterPro" id="IPR011060">
    <property type="entry name" value="RibuloseP-bd_barrel"/>
</dbReference>
<dbReference type="Proteomes" id="UP000559987">
    <property type="component" value="Unassembled WGS sequence"/>
</dbReference>
<dbReference type="EMBL" id="JACHXZ010000002">
    <property type="protein sequence ID" value="MBB3168377.1"/>
    <property type="molecule type" value="Genomic_DNA"/>
</dbReference>
<dbReference type="InterPro" id="IPR047596">
    <property type="entry name" value="OMPdecase_bac"/>
</dbReference>
<comment type="similarity">
    <text evidence="8 9">Belongs to the OMP decarboxylase family. Type 1 subfamily.</text>
</comment>
<dbReference type="SMART" id="SM00934">
    <property type="entry name" value="OMPdecase"/>
    <property type="match status" value="1"/>
</dbReference>
<feature type="binding site" evidence="9 11">
    <location>
        <position position="22"/>
    </location>
    <ligand>
        <name>substrate</name>
    </ligand>
</feature>
<evidence type="ECO:0000256" key="6">
    <source>
        <dbReference type="ARBA" id="ARBA00023239"/>
    </source>
</evidence>
<protein>
    <recommendedName>
        <fullName evidence="9">Orotidine 5'-phosphate decarboxylase</fullName>
        <ecNumber evidence="9">4.1.1.23</ecNumber>
    </recommendedName>
    <alternativeName>
        <fullName evidence="9">OMP decarboxylase</fullName>
        <shortName evidence="9">OMPDCase</shortName>
        <shortName evidence="9">OMPdecase</shortName>
    </alternativeName>
</protein>
<dbReference type="Pfam" id="PF00215">
    <property type="entry name" value="OMPdecase"/>
    <property type="match status" value="1"/>
</dbReference>
<keyword evidence="15" id="KW-1185">Reference proteome</keyword>
<feature type="binding site" evidence="9 11">
    <location>
        <position position="222"/>
    </location>
    <ligand>
        <name>substrate</name>
    </ligand>
</feature>
<gene>
    <name evidence="9" type="primary">pyrF</name>
    <name evidence="14" type="ORF">FHS30_001561</name>
</gene>
<dbReference type="UniPathway" id="UPA00070">
    <property type="reaction ID" value="UER00120"/>
</dbReference>
<evidence type="ECO:0000256" key="11">
    <source>
        <dbReference type="PIRSR" id="PIRSR614732-2"/>
    </source>
</evidence>
<dbReference type="Gene3D" id="3.20.20.70">
    <property type="entry name" value="Aldolase class I"/>
    <property type="match status" value="1"/>
</dbReference>
<evidence type="ECO:0000256" key="2">
    <source>
        <dbReference type="ARBA" id="ARBA00004861"/>
    </source>
</evidence>
<dbReference type="GO" id="GO:0005829">
    <property type="term" value="C:cytosol"/>
    <property type="evidence" value="ECO:0007669"/>
    <property type="project" value="TreeGrafter"/>
</dbReference>
<dbReference type="InterPro" id="IPR001754">
    <property type="entry name" value="OMPdeCOase_dom"/>
</dbReference>
<dbReference type="GO" id="GO:0004590">
    <property type="term" value="F:orotidine-5'-phosphate decarboxylase activity"/>
    <property type="evidence" value="ECO:0007669"/>
    <property type="project" value="UniProtKB-UniRule"/>
</dbReference>
<keyword evidence="4 9" id="KW-0210">Decarboxylase</keyword>
<feature type="binding site" evidence="9 11">
    <location>
        <position position="221"/>
    </location>
    <ligand>
        <name>substrate</name>
    </ligand>
</feature>
<feature type="binding site" evidence="9 11">
    <location>
        <position position="201"/>
    </location>
    <ligand>
        <name>substrate</name>
    </ligand>
</feature>
<comment type="caution">
    <text evidence="14">The sequence shown here is derived from an EMBL/GenBank/DDBJ whole genome shotgun (WGS) entry which is preliminary data.</text>
</comment>
<dbReference type="HAMAP" id="MF_01200_B">
    <property type="entry name" value="OMPdecase_type1_B"/>
    <property type="match status" value="1"/>
</dbReference>
<comment type="pathway">
    <text evidence="2 9 12">Pyrimidine metabolism; UMP biosynthesis via de novo pathway; UMP from orotate: step 2/2.</text>
</comment>
<keyword evidence="5 9" id="KW-0665">Pyrimidine biosynthesis</keyword>
<dbReference type="InterPro" id="IPR018089">
    <property type="entry name" value="OMPdecase_AS"/>
</dbReference>
<feature type="active site" description="For OMPdecase activity" evidence="10">
    <location>
        <position position="71"/>
    </location>
</feature>
<dbReference type="NCBIfam" id="NF001273">
    <property type="entry name" value="PRK00230.1"/>
    <property type="match status" value="1"/>
</dbReference>
<evidence type="ECO:0000256" key="7">
    <source>
        <dbReference type="ARBA" id="ARBA00049157"/>
    </source>
</evidence>
<feature type="domain" description="Orotidine 5'-phosphate decarboxylase" evidence="13">
    <location>
        <begin position="16"/>
        <end position="237"/>
    </location>
</feature>
<feature type="binding site" evidence="9 11">
    <location>
        <position position="131"/>
    </location>
    <ligand>
        <name>substrate</name>
    </ligand>
</feature>